<dbReference type="AlphaFoldDB" id="A0A0K2H259"/>
<evidence type="ECO:0000256" key="6">
    <source>
        <dbReference type="PROSITE-ProRule" id="PRU01373"/>
    </source>
</evidence>
<dbReference type="GO" id="GO:0016740">
    <property type="term" value="F:transferase activity"/>
    <property type="evidence" value="ECO:0007669"/>
    <property type="project" value="UniProtKB-KW"/>
</dbReference>
<feature type="active site" description="Nucleophile" evidence="6">
    <location>
        <position position="217"/>
    </location>
</feature>
<dbReference type="UniPathway" id="UPA00219"/>
<dbReference type="Pfam" id="PF03734">
    <property type="entry name" value="YkuD"/>
    <property type="match status" value="1"/>
</dbReference>
<name>A0A0K2H259_9CORY</name>
<dbReference type="PROSITE" id="PS52029">
    <property type="entry name" value="LD_TPASE"/>
    <property type="match status" value="1"/>
</dbReference>
<proteinExistence type="predicted"/>
<dbReference type="InterPro" id="IPR038063">
    <property type="entry name" value="Transpep_catalytic_dom"/>
</dbReference>
<feature type="active site" description="Proton donor/acceptor" evidence="6">
    <location>
        <position position="206"/>
    </location>
</feature>
<dbReference type="PATRIC" id="fig|1408189.4.peg.2226"/>
<dbReference type="GO" id="GO:0018104">
    <property type="term" value="P:peptidoglycan-protein cross-linking"/>
    <property type="evidence" value="ECO:0007669"/>
    <property type="project" value="TreeGrafter"/>
</dbReference>
<protein>
    <recommendedName>
        <fullName evidence="8">L,D-TPase catalytic domain-containing protein</fullName>
    </recommendedName>
</protein>
<dbReference type="CDD" id="cd16913">
    <property type="entry name" value="YkuD_like"/>
    <property type="match status" value="1"/>
</dbReference>
<reference evidence="9 10" key="1">
    <citation type="submission" date="2013-10" db="EMBL/GenBank/DDBJ databases">
        <title>Complete genome sequence of Corynebacterium lactis DSM 45799(T), isolated from raw cow milk.</title>
        <authorList>
            <person name="Ruckert C."/>
            <person name="Albersmeier A."/>
            <person name="Lipski A."/>
            <person name="Kalinowski J."/>
        </authorList>
    </citation>
    <scope>NUCLEOTIDE SEQUENCE [LARGE SCALE GENOMIC DNA]</scope>
    <source>
        <strain evidence="9 10">RW2-5</strain>
    </source>
</reference>
<dbReference type="PANTHER" id="PTHR30582">
    <property type="entry name" value="L,D-TRANSPEPTIDASE"/>
    <property type="match status" value="1"/>
</dbReference>
<evidence type="ECO:0000256" key="3">
    <source>
        <dbReference type="ARBA" id="ARBA00022960"/>
    </source>
</evidence>
<feature type="compositionally biased region" description="Pro residues" evidence="7">
    <location>
        <begin position="109"/>
        <end position="132"/>
    </location>
</feature>
<feature type="domain" description="L,D-TPase catalytic" evidence="8">
    <location>
        <begin position="134"/>
        <end position="241"/>
    </location>
</feature>
<dbReference type="Proteomes" id="UP000058446">
    <property type="component" value="Chromosome"/>
</dbReference>
<evidence type="ECO:0000256" key="7">
    <source>
        <dbReference type="SAM" id="MobiDB-lite"/>
    </source>
</evidence>
<dbReference type="EMBL" id="CP006841">
    <property type="protein sequence ID" value="ALA68122.1"/>
    <property type="molecule type" value="Genomic_DNA"/>
</dbReference>
<evidence type="ECO:0000313" key="9">
    <source>
        <dbReference type="EMBL" id="ALA68122.1"/>
    </source>
</evidence>
<keyword evidence="2" id="KW-0808">Transferase</keyword>
<dbReference type="InterPro" id="IPR005490">
    <property type="entry name" value="LD_TPept_cat_dom"/>
</dbReference>
<gene>
    <name evidence="9" type="ORF">CLAC_11055</name>
</gene>
<feature type="region of interest" description="Disordered" evidence="7">
    <location>
        <begin position="95"/>
        <end position="133"/>
    </location>
</feature>
<comment type="pathway">
    <text evidence="1 6">Cell wall biogenesis; peptidoglycan biosynthesis.</text>
</comment>
<evidence type="ECO:0000313" key="10">
    <source>
        <dbReference type="Proteomes" id="UP000058446"/>
    </source>
</evidence>
<keyword evidence="5 6" id="KW-0961">Cell wall biogenesis/degradation</keyword>
<dbReference type="GO" id="GO:0008360">
    <property type="term" value="P:regulation of cell shape"/>
    <property type="evidence" value="ECO:0007669"/>
    <property type="project" value="UniProtKB-UniRule"/>
</dbReference>
<dbReference type="PANTHER" id="PTHR30582:SF33">
    <property type="entry name" value="EXPORTED PROTEIN"/>
    <property type="match status" value="1"/>
</dbReference>
<sequence>MLAEISAFTGKKVKLVFMTSTRKLFTSIGRRIVVGSLAVTTALGIGAGAAMAAPATPALPGIPGLPESPALQLPKIPGLPESPALQLPKIPGLPDLSQLPGFPSRQEPAPAPAPEPAPAPRPEPKPASPCPPTARACVDLANNKSWLQDNGHITFGPVPISSGKPGYETTKGSLSVTRKVRDEWSVPYNGPMPFAVYFTNTGEAFHEGSVDVPSHGCIHLNHDAAVKYFDTLQVGDSVFIW</sequence>
<dbReference type="Gene3D" id="2.40.440.10">
    <property type="entry name" value="L,D-transpeptidase catalytic domain-like"/>
    <property type="match status" value="1"/>
</dbReference>
<dbReference type="KEGG" id="clw:CLAC_11055"/>
<keyword evidence="3 6" id="KW-0133">Cell shape</keyword>
<dbReference type="SUPFAM" id="SSF141523">
    <property type="entry name" value="L,D-transpeptidase catalytic domain-like"/>
    <property type="match status" value="1"/>
</dbReference>
<dbReference type="GO" id="GO:0005576">
    <property type="term" value="C:extracellular region"/>
    <property type="evidence" value="ECO:0007669"/>
    <property type="project" value="TreeGrafter"/>
</dbReference>
<keyword evidence="4 6" id="KW-0573">Peptidoglycan synthesis</keyword>
<evidence type="ECO:0000256" key="2">
    <source>
        <dbReference type="ARBA" id="ARBA00022679"/>
    </source>
</evidence>
<dbReference type="GO" id="GO:0071972">
    <property type="term" value="F:peptidoglycan L,D-transpeptidase activity"/>
    <property type="evidence" value="ECO:0007669"/>
    <property type="project" value="TreeGrafter"/>
</dbReference>
<dbReference type="STRING" id="1408189.CLAC_11055"/>
<keyword evidence="10" id="KW-1185">Reference proteome</keyword>
<evidence type="ECO:0000256" key="4">
    <source>
        <dbReference type="ARBA" id="ARBA00022984"/>
    </source>
</evidence>
<evidence type="ECO:0000256" key="1">
    <source>
        <dbReference type="ARBA" id="ARBA00004752"/>
    </source>
</evidence>
<evidence type="ECO:0000259" key="8">
    <source>
        <dbReference type="PROSITE" id="PS52029"/>
    </source>
</evidence>
<accession>A0A0K2H259</accession>
<dbReference type="InterPro" id="IPR050979">
    <property type="entry name" value="LD-transpeptidase"/>
</dbReference>
<organism evidence="9 10">
    <name type="scientific">Corynebacterium lactis RW2-5</name>
    <dbReference type="NCBI Taxonomy" id="1408189"/>
    <lineage>
        <taxon>Bacteria</taxon>
        <taxon>Bacillati</taxon>
        <taxon>Actinomycetota</taxon>
        <taxon>Actinomycetes</taxon>
        <taxon>Mycobacteriales</taxon>
        <taxon>Corynebacteriaceae</taxon>
        <taxon>Corynebacterium</taxon>
    </lineage>
</organism>
<evidence type="ECO:0000256" key="5">
    <source>
        <dbReference type="ARBA" id="ARBA00023316"/>
    </source>
</evidence>
<dbReference type="GO" id="GO:0071555">
    <property type="term" value="P:cell wall organization"/>
    <property type="evidence" value="ECO:0007669"/>
    <property type="project" value="UniProtKB-UniRule"/>
</dbReference>